<evidence type="ECO:0000256" key="1">
    <source>
        <dbReference type="SAM" id="MobiDB-lite"/>
    </source>
</evidence>
<sequence length="375" mass="41413">MSEMLSTPQNITRRTTSTDAEATPRASGTAPHSTPRAIRTGLQPGGPGPATRRTLRAAPNVTSRNHSVSPVVAIRGRGVHLTPVFGRNPSPYSLHLIRICPPPIPKIYEVGKLTSTRAIPDVKTLNAAMEDHECLLCVVPLLNMMNDLIEHVTEKYKKIRVDPRDESDTEDWVLNVLWRTALAAYYAAEKKIGVNTTRFGKMPTFPNLTSCQGGGKGAALPDAMLWAYDESLKATVEFKTHGAFIDTTSPVSTATFAHLRGFCNMPLGYGIWVQMVTQKINIAALSNYNSVIFFVRQGQTLFMSGEYTHEDEISLVIFAFLGYALGGIPENILQLPTVHEKLWKLRHFQHSAIYTVEEENEDAFAVKGCKVSFVV</sequence>
<keyword evidence="3" id="KW-1185">Reference proteome</keyword>
<evidence type="ECO:0000313" key="3">
    <source>
        <dbReference type="Proteomes" id="UP001221757"/>
    </source>
</evidence>
<comment type="caution">
    <text evidence="2">The sequence shown here is derived from an EMBL/GenBank/DDBJ whole genome shotgun (WGS) entry which is preliminary data.</text>
</comment>
<protein>
    <submittedName>
        <fullName evidence="2">Uncharacterized protein</fullName>
    </submittedName>
</protein>
<feature type="compositionally biased region" description="Polar residues" evidence="1">
    <location>
        <begin position="1"/>
        <end position="20"/>
    </location>
</feature>
<accession>A0AAD7D4M0</accession>
<reference evidence="2" key="1">
    <citation type="submission" date="2023-03" db="EMBL/GenBank/DDBJ databases">
        <title>Massive genome expansion in bonnet fungi (Mycena s.s.) driven by repeated elements and novel gene families across ecological guilds.</title>
        <authorList>
            <consortium name="Lawrence Berkeley National Laboratory"/>
            <person name="Harder C.B."/>
            <person name="Miyauchi S."/>
            <person name="Viragh M."/>
            <person name="Kuo A."/>
            <person name="Thoen E."/>
            <person name="Andreopoulos B."/>
            <person name="Lu D."/>
            <person name="Skrede I."/>
            <person name="Drula E."/>
            <person name="Henrissat B."/>
            <person name="Morin E."/>
            <person name="Kohler A."/>
            <person name="Barry K."/>
            <person name="LaButti K."/>
            <person name="Morin E."/>
            <person name="Salamov A."/>
            <person name="Lipzen A."/>
            <person name="Mereny Z."/>
            <person name="Hegedus B."/>
            <person name="Baldrian P."/>
            <person name="Stursova M."/>
            <person name="Weitz H."/>
            <person name="Taylor A."/>
            <person name="Grigoriev I.V."/>
            <person name="Nagy L.G."/>
            <person name="Martin F."/>
            <person name="Kauserud H."/>
        </authorList>
    </citation>
    <scope>NUCLEOTIDE SEQUENCE</scope>
    <source>
        <strain evidence="2">CBHHK067</strain>
    </source>
</reference>
<evidence type="ECO:0000313" key="2">
    <source>
        <dbReference type="EMBL" id="KAJ7678687.1"/>
    </source>
</evidence>
<dbReference type="Proteomes" id="UP001221757">
    <property type="component" value="Unassembled WGS sequence"/>
</dbReference>
<gene>
    <name evidence="2" type="ORF">B0H17DRAFT_1139243</name>
</gene>
<organism evidence="2 3">
    <name type="scientific">Mycena rosella</name>
    <name type="common">Pink bonnet</name>
    <name type="synonym">Agaricus rosellus</name>
    <dbReference type="NCBI Taxonomy" id="1033263"/>
    <lineage>
        <taxon>Eukaryota</taxon>
        <taxon>Fungi</taxon>
        <taxon>Dikarya</taxon>
        <taxon>Basidiomycota</taxon>
        <taxon>Agaricomycotina</taxon>
        <taxon>Agaricomycetes</taxon>
        <taxon>Agaricomycetidae</taxon>
        <taxon>Agaricales</taxon>
        <taxon>Marasmiineae</taxon>
        <taxon>Mycenaceae</taxon>
        <taxon>Mycena</taxon>
    </lineage>
</organism>
<dbReference type="EMBL" id="JARKIE010000132">
    <property type="protein sequence ID" value="KAJ7678687.1"/>
    <property type="molecule type" value="Genomic_DNA"/>
</dbReference>
<dbReference type="AlphaFoldDB" id="A0AAD7D4M0"/>
<proteinExistence type="predicted"/>
<name>A0AAD7D4M0_MYCRO</name>
<feature type="region of interest" description="Disordered" evidence="1">
    <location>
        <begin position="1"/>
        <end position="53"/>
    </location>
</feature>